<dbReference type="AlphaFoldDB" id="A0A0R2HQ42"/>
<dbReference type="PANTHER" id="PTHR33545:SF4">
    <property type="entry name" value="UPF0750 MEMBRANE PROTEIN YXKD"/>
    <property type="match status" value="1"/>
</dbReference>
<proteinExistence type="predicted"/>
<dbReference type="PATRIC" id="fig|1449336.4.peg.2369"/>
<dbReference type="Pfam" id="PF02588">
    <property type="entry name" value="YitT_membrane"/>
    <property type="match status" value="1"/>
</dbReference>
<dbReference type="InterPro" id="IPR003740">
    <property type="entry name" value="YitT"/>
</dbReference>
<dbReference type="InterPro" id="IPR019264">
    <property type="entry name" value="DUF2179"/>
</dbReference>
<dbReference type="eggNOG" id="COG1284">
    <property type="taxonomic scope" value="Bacteria"/>
</dbReference>
<dbReference type="Pfam" id="PF10035">
    <property type="entry name" value="DUF2179"/>
    <property type="match status" value="1"/>
</dbReference>
<feature type="transmembrane region" description="Helical" evidence="6">
    <location>
        <begin position="158"/>
        <end position="176"/>
    </location>
</feature>
<evidence type="ECO:0000313" key="8">
    <source>
        <dbReference type="EMBL" id="KRN54744.1"/>
    </source>
</evidence>
<dbReference type="CDD" id="cd16380">
    <property type="entry name" value="YitT_C"/>
    <property type="match status" value="1"/>
</dbReference>
<evidence type="ECO:0000256" key="4">
    <source>
        <dbReference type="ARBA" id="ARBA00022989"/>
    </source>
</evidence>
<keyword evidence="4 6" id="KW-1133">Transmembrane helix</keyword>
<evidence type="ECO:0000256" key="3">
    <source>
        <dbReference type="ARBA" id="ARBA00022692"/>
    </source>
</evidence>
<keyword evidence="2" id="KW-1003">Cell membrane</keyword>
<evidence type="ECO:0000259" key="7">
    <source>
        <dbReference type="Pfam" id="PF10035"/>
    </source>
</evidence>
<comment type="subcellular location">
    <subcellularLocation>
        <location evidence="1">Cell membrane</location>
        <topology evidence="1">Multi-pass membrane protein</topology>
    </subcellularLocation>
</comment>
<evidence type="ECO:0000256" key="2">
    <source>
        <dbReference type="ARBA" id="ARBA00022475"/>
    </source>
</evidence>
<dbReference type="Proteomes" id="UP000051658">
    <property type="component" value="Unassembled WGS sequence"/>
</dbReference>
<keyword evidence="9" id="KW-1185">Reference proteome</keyword>
<dbReference type="Gene3D" id="3.30.70.120">
    <property type="match status" value="1"/>
</dbReference>
<feature type="transmembrane region" description="Helical" evidence="6">
    <location>
        <begin position="20"/>
        <end position="38"/>
    </location>
</feature>
<feature type="transmembrane region" description="Helical" evidence="6">
    <location>
        <begin position="115"/>
        <end position="146"/>
    </location>
</feature>
<feature type="transmembrane region" description="Helical" evidence="6">
    <location>
        <begin position="86"/>
        <end position="103"/>
    </location>
</feature>
<protein>
    <recommendedName>
        <fullName evidence="7">DUF2179 domain-containing protein</fullName>
    </recommendedName>
</protein>
<dbReference type="GO" id="GO:0005886">
    <property type="term" value="C:plasma membrane"/>
    <property type="evidence" value="ECO:0007669"/>
    <property type="project" value="UniProtKB-SubCell"/>
</dbReference>
<dbReference type="PANTHER" id="PTHR33545">
    <property type="entry name" value="UPF0750 MEMBRANE PROTEIN YITT-RELATED"/>
    <property type="match status" value="1"/>
</dbReference>
<reference evidence="8 9" key="1">
    <citation type="journal article" date="2015" name="Genome Announc.">
        <title>Expanding the biotechnology potential of lactobacilli through comparative genomics of 213 strains and associated genera.</title>
        <authorList>
            <person name="Sun Z."/>
            <person name="Harris H.M."/>
            <person name="McCann A."/>
            <person name="Guo C."/>
            <person name="Argimon S."/>
            <person name="Zhang W."/>
            <person name="Yang X."/>
            <person name="Jeffery I.B."/>
            <person name="Cooney J.C."/>
            <person name="Kagawa T.F."/>
            <person name="Liu W."/>
            <person name="Song Y."/>
            <person name="Salvetti E."/>
            <person name="Wrobel A."/>
            <person name="Rasinkangas P."/>
            <person name="Parkhill J."/>
            <person name="Rea M.C."/>
            <person name="O'Sullivan O."/>
            <person name="Ritari J."/>
            <person name="Douillard F.P."/>
            <person name="Paul Ross R."/>
            <person name="Yang R."/>
            <person name="Briner A.E."/>
            <person name="Felis G.E."/>
            <person name="de Vos W.M."/>
            <person name="Barrangou R."/>
            <person name="Klaenhammer T.R."/>
            <person name="Caufield P.W."/>
            <person name="Cui Y."/>
            <person name="Zhang H."/>
            <person name="O'Toole P.W."/>
        </authorList>
    </citation>
    <scope>NUCLEOTIDE SEQUENCE [LARGE SCALE GENOMIC DNA]</scope>
    <source>
        <strain evidence="8 9">DSM 20623</strain>
    </source>
</reference>
<gene>
    <name evidence="8" type="ORF">IV74_GL002331</name>
</gene>
<dbReference type="InterPro" id="IPR051461">
    <property type="entry name" value="UPF0750_membrane"/>
</dbReference>
<dbReference type="PIRSF" id="PIRSF006483">
    <property type="entry name" value="Membrane_protein_YitT"/>
    <property type="match status" value="1"/>
</dbReference>
<evidence type="ECO:0000313" key="9">
    <source>
        <dbReference type="Proteomes" id="UP000051658"/>
    </source>
</evidence>
<keyword evidence="3 6" id="KW-0812">Transmembrane</keyword>
<dbReference type="InterPro" id="IPR015867">
    <property type="entry name" value="N-reg_PII/ATP_PRibTrfase_C"/>
</dbReference>
<name>A0A0R2HQ42_CARDV</name>
<dbReference type="EMBL" id="JQBS01000035">
    <property type="protein sequence ID" value="KRN54744.1"/>
    <property type="molecule type" value="Genomic_DNA"/>
</dbReference>
<evidence type="ECO:0000256" key="1">
    <source>
        <dbReference type="ARBA" id="ARBA00004651"/>
    </source>
</evidence>
<organism evidence="8 9">
    <name type="scientific">Carnobacterium divergens DSM 20623</name>
    <dbReference type="NCBI Taxonomy" id="1449336"/>
    <lineage>
        <taxon>Bacteria</taxon>
        <taxon>Bacillati</taxon>
        <taxon>Bacillota</taxon>
        <taxon>Bacilli</taxon>
        <taxon>Lactobacillales</taxon>
        <taxon>Carnobacteriaceae</taxon>
        <taxon>Carnobacterium</taxon>
    </lineage>
</organism>
<keyword evidence="5 6" id="KW-0472">Membrane</keyword>
<feature type="domain" description="DUF2179" evidence="7">
    <location>
        <begin position="228"/>
        <end position="282"/>
    </location>
</feature>
<accession>A0A0R2HQ42</accession>
<evidence type="ECO:0000256" key="5">
    <source>
        <dbReference type="ARBA" id="ARBA00023136"/>
    </source>
</evidence>
<feature type="transmembrane region" description="Helical" evidence="6">
    <location>
        <begin position="58"/>
        <end position="79"/>
    </location>
</feature>
<evidence type="ECO:0000256" key="6">
    <source>
        <dbReference type="SAM" id="Phobius"/>
    </source>
</evidence>
<sequence length="292" mass="32283">MGITSIGRGEKMTKKQILNLVKIIVGAFIFSLAVNVFALPNKLGEGGVTGLTMVLYYLFAWAPALTNLLFNSVLLVIGYKYLDKSTVYLTILAVAIFSFFLRVTESWHFLTDQTIIAAITAGTLMGTGMGLIMLGGGTTAGSAILAKLANKYLGWNTSYALLFFDLIVVVPSAFVIGLQNMLFTIVSLYVSTKVLDFLLEGFNPKKSITIISDQHDLIARDIEKELERGITVFHGHGYYFKQNKDILYTVVSRQQLLQVTKIVNKYDPKAFFIINDVQSVEGEGFTKQITSE</sequence>
<comment type="caution">
    <text evidence="8">The sequence shown here is derived from an EMBL/GenBank/DDBJ whole genome shotgun (WGS) entry which is preliminary data.</text>
</comment>